<dbReference type="eggNOG" id="COG0457">
    <property type="taxonomic scope" value="Bacteria"/>
</dbReference>
<sequence>MFNINYLWPQKKIKKLKEPIFYKFIYLLGFIFFFTSSSAQDSIVCNEKIRRGVDGMKNLKYAYAIENLTSAKAIAEKEKLPNQLFLSSNNLGLTHYKMMDYGNALIHLLDAYETAIINKSPVNEMTVLNNIAIVYIKDGKKDKAEEYFIKSFETAKRNNITTRIGLYATNLAQLKLDAKEYAEAQEYITIAIPELKNEPQVLLNARTIENYLKLEKGKISEVITSSILLLKEASTKDYHEEKSELHYLLSKAFYIGKLWNKSMIYIENGIKGTDNKETKIRFYELKSQVALSLNQPDKAIASKDSIIVLTKIINESNNKELLENTSLRFELSKSQNELNFSKTNTANHKRMYLLFIVILLLSLLSLFGFYFKRNQLLNQKKIISDNLLKIKNLQLDQEKKNSQLLKSELEQKELLALLESEKQKENEILLKKEIEDKNKLLSDKILFQSTRNELIEEVIEKITTDTKIEVTDNLLKTVRDLKSHLKEDSKWDDFMSHFENVNNDFIVALKNKHDWLNANDIRFLSFIYLNLNTKEIASLLNISPVSCRKRKERLIKKLQLDQNVTLFSYLSQIK</sequence>
<dbReference type="InterPro" id="IPR019734">
    <property type="entry name" value="TPR_rpt"/>
</dbReference>
<dbReference type="InterPro" id="IPR016032">
    <property type="entry name" value="Sig_transdc_resp-reg_C-effctor"/>
</dbReference>
<dbReference type="SUPFAM" id="SSF48452">
    <property type="entry name" value="TPR-like"/>
    <property type="match status" value="1"/>
</dbReference>
<accession>A0A095UXQ7</accession>
<dbReference type="GO" id="GO:0003677">
    <property type="term" value="F:DNA binding"/>
    <property type="evidence" value="ECO:0007669"/>
    <property type="project" value="InterPro"/>
</dbReference>
<proteinExistence type="predicted"/>
<evidence type="ECO:0000313" key="3">
    <source>
        <dbReference type="EMBL" id="KGD67370.1"/>
    </source>
</evidence>
<dbReference type="SUPFAM" id="SSF46894">
    <property type="entry name" value="C-terminal effector domain of the bipartite response regulators"/>
    <property type="match status" value="1"/>
</dbReference>
<dbReference type="Proteomes" id="UP000029554">
    <property type="component" value="Unassembled WGS sequence"/>
</dbReference>
<comment type="caution">
    <text evidence="3">The sequence shown here is derived from an EMBL/GenBank/DDBJ whole genome shotgun (WGS) entry which is preliminary data.</text>
</comment>
<dbReference type="Gene3D" id="1.25.40.10">
    <property type="entry name" value="Tetratricopeptide repeat domain"/>
    <property type="match status" value="1"/>
</dbReference>
<keyword evidence="2" id="KW-0472">Membrane</keyword>
<evidence type="ECO:0000313" key="4">
    <source>
        <dbReference type="Proteomes" id="UP000029554"/>
    </source>
</evidence>
<feature type="coiled-coil region" evidence="1">
    <location>
        <begin position="392"/>
        <end position="435"/>
    </location>
</feature>
<protein>
    <submittedName>
        <fullName evidence="3">Uncharacterized protein</fullName>
    </submittedName>
</protein>
<keyword evidence="2" id="KW-1133">Transmembrane helix</keyword>
<keyword evidence="1" id="KW-0175">Coiled coil</keyword>
<name>A0A095UXQ7_9FLAO</name>
<evidence type="ECO:0000256" key="2">
    <source>
        <dbReference type="SAM" id="Phobius"/>
    </source>
</evidence>
<keyword evidence="4" id="KW-1185">Reference proteome</keyword>
<organism evidence="3 4">
    <name type="scientific">Flavobacterium aquatile LMG 4008 = ATCC 11947</name>
    <dbReference type="NCBI Taxonomy" id="1453498"/>
    <lineage>
        <taxon>Bacteria</taxon>
        <taxon>Pseudomonadati</taxon>
        <taxon>Bacteroidota</taxon>
        <taxon>Flavobacteriia</taxon>
        <taxon>Flavobacteriales</taxon>
        <taxon>Flavobacteriaceae</taxon>
        <taxon>Flavobacterium</taxon>
    </lineage>
</organism>
<dbReference type="EMBL" id="JRHH01000005">
    <property type="protein sequence ID" value="KGD67370.1"/>
    <property type="molecule type" value="Genomic_DNA"/>
</dbReference>
<dbReference type="SMART" id="SM00028">
    <property type="entry name" value="TPR"/>
    <property type="match status" value="3"/>
</dbReference>
<dbReference type="Pfam" id="PF13374">
    <property type="entry name" value="TPR_10"/>
    <property type="match status" value="1"/>
</dbReference>
<gene>
    <name evidence="3" type="ORF">LG45_14255</name>
</gene>
<reference evidence="3 4" key="1">
    <citation type="submission" date="2014-09" db="EMBL/GenBank/DDBJ databases">
        <title>Whole Genome Shotgun of Flavobacterium aquatile LMG 4008.</title>
        <authorList>
            <person name="Gale A.N."/>
            <person name="Pipes S.E."/>
            <person name="Newman J.D."/>
        </authorList>
    </citation>
    <scope>NUCLEOTIDE SEQUENCE [LARGE SCALE GENOMIC DNA]</scope>
    <source>
        <strain evidence="3 4">LMG 4008</strain>
    </source>
</reference>
<keyword evidence="2" id="KW-0812">Transmembrane</keyword>
<dbReference type="AlphaFoldDB" id="A0A095UXQ7"/>
<feature type="transmembrane region" description="Helical" evidence="2">
    <location>
        <begin position="351"/>
        <end position="371"/>
    </location>
</feature>
<dbReference type="OrthoDB" id="614964at2"/>
<evidence type="ECO:0000256" key="1">
    <source>
        <dbReference type="SAM" id="Coils"/>
    </source>
</evidence>
<dbReference type="GO" id="GO:0006355">
    <property type="term" value="P:regulation of DNA-templated transcription"/>
    <property type="evidence" value="ECO:0007669"/>
    <property type="project" value="InterPro"/>
</dbReference>
<dbReference type="InterPro" id="IPR011990">
    <property type="entry name" value="TPR-like_helical_dom_sf"/>
</dbReference>
<dbReference type="STRING" id="1453498.LG45_14255"/>